<dbReference type="SMART" id="SM00336">
    <property type="entry name" value="BBOX"/>
    <property type="match status" value="1"/>
</dbReference>
<dbReference type="PANTHER" id="PTHR24103">
    <property type="entry name" value="E3 UBIQUITIN-PROTEIN LIGASE TRIM"/>
    <property type="match status" value="1"/>
</dbReference>
<dbReference type="InterPro" id="IPR018957">
    <property type="entry name" value="Znf_C3HC4_RING-type"/>
</dbReference>
<dbReference type="SUPFAM" id="SSF57850">
    <property type="entry name" value="RING/U-box"/>
    <property type="match status" value="1"/>
</dbReference>
<dbReference type="InParanoid" id="A0A2I3SAV9"/>
<dbReference type="GO" id="GO:0045087">
    <property type="term" value="P:innate immune response"/>
    <property type="evidence" value="ECO:0000318"/>
    <property type="project" value="GO_Central"/>
</dbReference>
<dbReference type="Gene3D" id="3.30.160.60">
    <property type="entry name" value="Classic Zinc Finger"/>
    <property type="match status" value="1"/>
</dbReference>
<dbReference type="InterPro" id="IPR000315">
    <property type="entry name" value="Znf_B-box"/>
</dbReference>
<dbReference type="SUPFAM" id="SSF57845">
    <property type="entry name" value="B-box zinc-binding domain"/>
    <property type="match status" value="1"/>
</dbReference>
<dbReference type="PROSITE" id="PS50119">
    <property type="entry name" value="ZF_BBOX"/>
    <property type="match status" value="1"/>
</dbReference>
<dbReference type="InterPro" id="IPR043136">
    <property type="entry name" value="B30.2/SPRY_sf"/>
</dbReference>
<proteinExistence type="predicted"/>
<reference evidence="6 7" key="1">
    <citation type="journal article" date="2005" name="Nature">
        <title>Initial sequence of the chimpanzee genome and comparison with the human genome.</title>
        <authorList>
            <consortium name="Chimpanzee sequencing and analysis consortium"/>
        </authorList>
    </citation>
    <scope>NUCLEOTIDE SEQUENCE [LARGE SCALE GENOMIC DNA]</scope>
</reference>
<dbReference type="EMBL" id="AACZ04016370">
    <property type="status" value="NOT_ANNOTATED_CDS"/>
    <property type="molecule type" value="Genomic_DNA"/>
</dbReference>
<protein>
    <recommendedName>
        <fullName evidence="5">B box-type domain-containing protein</fullName>
    </recommendedName>
</protein>
<dbReference type="Gene3D" id="2.60.120.920">
    <property type="match status" value="1"/>
</dbReference>
<dbReference type="Proteomes" id="UP000002277">
    <property type="component" value="Chromosome 11"/>
</dbReference>
<dbReference type="InterPro" id="IPR013083">
    <property type="entry name" value="Znf_RING/FYVE/PHD"/>
</dbReference>
<evidence type="ECO:0000256" key="3">
    <source>
        <dbReference type="ARBA" id="ARBA00022833"/>
    </source>
</evidence>
<evidence type="ECO:0000313" key="7">
    <source>
        <dbReference type="Proteomes" id="UP000002277"/>
    </source>
</evidence>
<keyword evidence="3" id="KW-0862">Zinc</keyword>
<evidence type="ECO:0000256" key="1">
    <source>
        <dbReference type="ARBA" id="ARBA00022723"/>
    </source>
</evidence>
<dbReference type="OMA" id="PEHATHE"/>
<accession>A0A2I3SAV9</accession>
<dbReference type="InterPro" id="IPR003877">
    <property type="entry name" value="SPRY_dom"/>
</dbReference>
<dbReference type="Ensembl" id="ENSPTRT00000091682.1">
    <property type="protein sequence ID" value="ENSPTRP00000074180.1"/>
    <property type="gene ID" value="ENSPTRG00000046728.1"/>
</dbReference>
<dbReference type="AlphaFoldDB" id="A0A2I3SAV9"/>
<dbReference type="Pfam" id="PF00097">
    <property type="entry name" value="zf-C3HC4"/>
    <property type="match status" value="1"/>
</dbReference>
<dbReference type="GO" id="GO:0005737">
    <property type="term" value="C:cytoplasm"/>
    <property type="evidence" value="ECO:0000318"/>
    <property type="project" value="GO_Central"/>
</dbReference>
<evidence type="ECO:0000259" key="5">
    <source>
        <dbReference type="PROSITE" id="PS50119"/>
    </source>
</evidence>
<dbReference type="InterPro" id="IPR050143">
    <property type="entry name" value="TRIM/RBCC"/>
</dbReference>
<dbReference type="SUPFAM" id="SSF49899">
    <property type="entry name" value="Concanavalin A-like lectins/glucanases"/>
    <property type="match status" value="1"/>
</dbReference>
<evidence type="ECO:0000256" key="4">
    <source>
        <dbReference type="PROSITE-ProRule" id="PRU00024"/>
    </source>
</evidence>
<name>A0A2I3SAV9_PANTR</name>
<dbReference type="GO" id="GO:0010468">
    <property type="term" value="P:regulation of gene expression"/>
    <property type="evidence" value="ECO:0000318"/>
    <property type="project" value="GO_Central"/>
</dbReference>
<feature type="domain" description="B box-type" evidence="5">
    <location>
        <begin position="78"/>
        <end position="121"/>
    </location>
</feature>
<reference evidence="6" key="3">
    <citation type="submission" date="2025-09" db="UniProtKB">
        <authorList>
            <consortium name="Ensembl"/>
        </authorList>
    </citation>
    <scope>IDENTIFICATION</scope>
</reference>
<dbReference type="InterPro" id="IPR017907">
    <property type="entry name" value="Znf_RING_CS"/>
</dbReference>
<dbReference type="GeneTree" id="ENSGT00940000163778"/>
<keyword evidence="2 4" id="KW-0863">Zinc-finger</keyword>
<keyword evidence="7" id="KW-1185">Reference proteome</keyword>
<dbReference type="Gene3D" id="3.30.40.10">
    <property type="entry name" value="Zinc/RING finger domain, C3HC4 (zinc finger)"/>
    <property type="match status" value="1"/>
</dbReference>
<evidence type="ECO:0000313" key="6">
    <source>
        <dbReference type="Ensembl" id="ENSPTRP00000074180.1"/>
    </source>
</evidence>
<dbReference type="InterPro" id="IPR013320">
    <property type="entry name" value="ConA-like_dom_sf"/>
</dbReference>
<gene>
    <name evidence="6" type="primary">LOC100613827</name>
</gene>
<organism evidence="6 7">
    <name type="scientific">Pan troglodytes</name>
    <name type="common">Chimpanzee</name>
    <dbReference type="NCBI Taxonomy" id="9598"/>
    <lineage>
        <taxon>Eukaryota</taxon>
        <taxon>Metazoa</taxon>
        <taxon>Chordata</taxon>
        <taxon>Craniata</taxon>
        <taxon>Vertebrata</taxon>
        <taxon>Euteleostomi</taxon>
        <taxon>Mammalia</taxon>
        <taxon>Eutheria</taxon>
        <taxon>Euarchontoglires</taxon>
        <taxon>Primates</taxon>
        <taxon>Haplorrhini</taxon>
        <taxon>Catarrhini</taxon>
        <taxon>Hominidae</taxon>
        <taxon>Pan</taxon>
    </lineage>
</organism>
<dbReference type="GO" id="GO:0061630">
    <property type="term" value="F:ubiquitin protein ligase activity"/>
    <property type="evidence" value="ECO:0000318"/>
    <property type="project" value="GO_Central"/>
</dbReference>
<sequence length="432" mass="50082">MASAITQCSTSELTCSICTVYLTDPVTICCGHRFCSPCLCLLWEDTLTPNQMYFKRITFAEKQVIPTRESVSCQLSSSAMLICRRHQEIKNLICETDRSLLCFLCSQSPRHATHKHYMTKEADEYYRKKLLIQMKSIWKKKKQKNQRNLNRETNIIGTWDVFINLQSMMISAEYPKVCQYLREEEKKHLEGLAREGRIVFQQLKRSQTKMAKMGVLLREMYEKLKEMSCKADVNLPQVKTEGVGIFLCRNGFLRLAMPQPVNPQLSTWTITGMSERLNFFRVYITLDRKICRNHKLLFEDLRHLQCSLDDTDMSCNPTSTQYTSSWGAQILSSGKHYWEVDVKDSCNWVTGLCREGIFLLLCLKVDDHFSLFSTSPLLPHYVPRPQGWLGVFLDYECGVVSFVNVAQSSLICSFLSRIFYFPLRPFICHGSK</sequence>
<dbReference type="Pfam" id="PF00622">
    <property type="entry name" value="SPRY"/>
    <property type="match status" value="1"/>
</dbReference>
<keyword evidence="1" id="KW-0479">Metal-binding</keyword>
<reference evidence="6" key="2">
    <citation type="submission" date="2025-08" db="UniProtKB">
        <authorList>
            <consortium name="Ensembl"/>
        </authorList>
    </citation>
    <scope>IDENTIFICATION</scope>
</reference>
<evidence type="ECO:0000256" key="2">
    <source>
        <dbReference type="ARBA" id="ARBA00022771"/>
    </source>
</evidence>
<dbReference type="GO" id="GO:0008270">
    <property type="term" value="F:zinc ion binding"/>
    <property type="evidence" value="ECO:0007669"/>
    <property type="project" value="UniProtKB-KW"/>
</dbReference>
<dbReference type="CDD" id="cd19783">
    <property type="entry name" value="Bbox2_TRIM43-like"/>
    <property type="match status" value="1"/>
</dbReference>
<dbReference type="PROSITE" id="PS00518">
    <property type="entry name" value="ZF_RING_1"/>
    <property type="match status" value="1"/>
</dbReference>